<evidence type="ECO:0000256" key="1">
    <source>
        <dbReference type="ARBA" id="ARBA00010617"/>
    </source>
</evidence>
<keyword evidence="13" id="KW-1185">Reference proteome</keyword>
<evidence type="ECO:0000313" key="13">
    <source>
        <dbReference type="Proteomes" id="UP001231189"/>
    </source>
</evidence>
<evidence type="ECO:0000256" key="4">
    <source>
        <dbReference type="ARBA" id="ARBA00022723"/>
    </source>
</evidence>
<dbReference type="GO" id="GO:0016705">
    <property type="term" value="F:oxidoreductase activity, acting on paired donors, with incorporation or reduction of molecular oxygen"/>
    <property type="evidence" value="ECO:0007669"/>
    <property type="project" value="InterPro"/>
</dbReference>
<feature type="binding site" description="axial binding residue" evidence="9">
    <location>
        <position position="445"/>
    </location>
    <ligand>
        <name>heme</name>
        <dbReference type="ChEBI" id="CHEBI:30413"/>
    </ligand>
    <ligandPart>
        <name>Fe</name>
        <dbReference type="ChEBI" id="CHEBI:18248"/>
    </ligandPart>
</feature>
<proteinExistence type="inferred from homology"/>
<evidence type="ECO:0000256" key="7">
    <source>
        <dbReference type="ARBA" id="ARBA00023004"/>
    </source>
</evidence>
<dbReference type="Pfam" id="PF00067">
    <property type="entry name" value="p450"/>
    <property type="match status" value="1"/>
</dbReference>
<dbReference type="InterPro" id="IPR017972">
    <property type="entry name" value="Cyt_P450_CS"/>
</dbReference>
<dbReference type="GO" id="GO:0020037">
    <property type="term" value="F:heme binding"/>
    <property type="evidence" value="ECO:0007669"/>
    <property type="project" value="InterPro"/>
</dbReference>
<keyword evidence="5 11" id="KW-1133">Transmembrane helix</keyword>
<accession>A0AAD8TZW9</accession>
<evidence type="ECO:0000256" key="10">
    <source>
        <dbReference type="RuleBase" id="RU000461"/>
    </source>
</evidence>
<gene>
    <name evidence="12" type="ORF">QYE76_011821</name>
</gene>
<dbReference type="AlphaFoldDB" id="A0AAD8TZW9"/>
<dbReference type="CDD" id="cd11072">
    <property type="entry name" value="CYP71-like"/>
    <property type="match status" value="1"/>
</dbReference>
<dbReference type="InterPro" id="IPR002401">
    <property type="entry name" value="Cyt_P450_E_grp-I"/>
</dbReference>
<dbReference type="FunFam" id="1.10.630.10:FF:000043">
    <property type="entry name" value="Cytochrome P450 99A2"/>
    <property type="match status" value="1"/>
</dbReference>
<organism evidence="12 13">
    <name type="scientific">Lolium multiflorum</name>
    <name type="common">Italian ryegrass</name>
    <name type="synonym">Lolium perenne subsp. multiflorum</name>
    <dbReference type="NCBI Taxonomy" id="4521"/>
    <lineage>
        <taxon>Eukaryota</taxon>
        <taxon>Viridiplantae</taxon>
        <taxon>Streptophyta</taxon>
        <taxon>Embryophyta</taxon>
        <taxon>Tracheophyta</taxon>
        <taxon>Spermatophyta</taxon>
        <taxon>Magnoliopsida</taxon>
        <taxon>Liliopsida</taxon>
        <taxon>Poales</taxon>
        <taxon>Poaceae</taxon>
        <taxon>BOP clade</taxon>
        <taxon>Pooideae</taxon>
        <taxon>Poodae</taxon>
        <taxon>Poeae</taxon>
        <taxon>Poeae Chloroplast Group 2 (Poeae type)</taxon>
        <taxon>Loliodinae</taxon>
        <taxon>Loliinae</taxon>
        <taxon>Lolium</taxon>
    </lineage>
</organism>
<keyword evidence="3 11" id="KW-0812">Transmembrane</keyword>
<comment type="cofactor">
    <cofactor evidence="9">
        <name>heme</name>
        <dbReference type="ChEBI" id="CHEBI:30413"/>
    </cofactor>
</comment>
<evidence type="ECO:0008006" key="14">
    <source>
        <dbReference type="Google" id="ProtNLM"/>
    </source>
</evidence>
<dbReference type="InterPro" id="IPR001128">
    <property type="entry name" value="Cyt_P450"/>
</dbReference>
<evidence type="ECO:0000256" key="5">
    <source>
        <dbReference type="ARBA" id="ARBA00022989"/>
    </source>
</evidence>
<comment type="caution">
    <text evidence="12">The sequence shown here is derived from an EMBL/GenBank/DDBJ whole genome shotgun (WGS) entry which is preliminary data.</text>
</comment>
<dbReference type="EMBL" id="JAUUTY010000001">
    <property type="protein sequence ID" value="KAK1695124.1"/>
    <property type="molecule type" value="Genomic_DNA"/>
</dbReference>
<protein>
    <recommendedName>
        <fullName evidence="14">Cytochrome P450</fullName>
    </recommendedName>
</protein>
<sequence>MAAVSLVALFSSPFVLTAVAFLLVAVLVSKKRTNLAAGRMLPPSPPSLPIVGHLRLLGSLPHRSLRSLAASYGPVMYLRLGRVPTVVACSAAAAEEAMKTRDLAFASRPRLFMVERFYYGTGGIGFAPYGEHWRQARRVCVTHLLNPRRLASFGRVRGQEVAALVDRVRSAAGTVVNLSDNLIVFSNTVISRVMFGDATDYRIDGADEGGARLRKVFAEIEELLGTVPMGEKVPWLRWVDVVTGLERKTRTAFEAMDVLLERVIADHRERRGIRDEDNRDFVDVLLDAAELDMGGIKAIILDMLAAATDSTFTLLEWAMAELINNSGEMRKLQGEIRAAVDAAGEVTEDHLPDLRYLNAVVMETLRLHPPTPLLLPRETLEDTELLGYHVPARTRVLIHAWAIGRDPATWGDRAEEFVPERFLKYHQEMGQDFTFLPFGAGRRGCPGIKFAMPSNQLALANLVYHFDWELAGGRKPPVDMSELHGLSVRLKTALLLVAKPWSGCGVE</sequence>
<dbReference type="PANTHER" id="PTHR47955:SF15">
    <property type="entry name" value="CYTOCHROME P450 71A2-LIKE"/>
    <property type="match status" value="1"/>
</dbReference>
<feature type="transmembrane region" description="Helical" evidence="11">
    <location>
        <begin position="6"/>
        <end position="29"/>
    </location>
</feature>
<evidence type="ECO:0000256" key="11">
    <source>
        <dbReference type="SAM" id="Phobius"/>
    </source>
</evidence>
<evidence type="ECO:0000256" key="3">
    <source>
        <dbReference type="ARBA" id="ARBA00022692"/>
    </source>
</evidence>
<dbReference type="PRINTS" id="PR00463">
    <property type="entry name" value="EP450I"/>
</dbReference>
<keyword evidence="4 9" id="KW-0479">Metal-binding</keyword>
<dbReference type="PROSITE" id="PS00086">
    <property type="entry name" value="CYTOCHROME_P450"/>
    <property type="match status" value="1"/>
</dbReference>
<evidence type="ECO:0000256" key="6">
    <source>
        <dbReference type="ARBA" id="ARBA00023002"/>
    </source>
</evidence>
<evidence type="ECO:0000256" key="9">
    <source>
        <dbReference type="PIRSR" id="PIRSR602401-1"/>
    </source>
</evidence>
<comment type="similarity">
    <text evidence="1 10">Belongs to the cytochrome P450 family.</text>
</comment>
<keyword evidence="11" id="KW-0472">Membrane</keyword>
<evidence type="ECO:0000256" key="8">
    <source>
        <dbReference type="ARBA" id="ARBA00023033"/>
    </source>
</evidence>
<dbReference type="PRINTS" id="PR00385">
    <property type="entry name" value="P450"/>
</dbReference>
<keyword evidence="6 10" id="KW-0560">Oxidoreductase</keyword>
<evidence type="ECO:0000313" key="12">
    <source>
        <dbReference type="EMBL" id="KAK1695124.1"/>
    </source>
</evidence>
<dbReference type="SUPFAM" id="SSF48264">
    <property type="entry name" value="Cytochrome P450"/>
    <property type="match status" value="1"/>
</dbReference>
<dbReference type="Proteomes" id="UP001231189">
    <property type="component" value="Unassembled WGS sequence"/>
</dbReference>
<reference evidence="12" key="1">
    <citation type="submission" date="2023-07" db="EMBL/GenBank/DDBJ databases">
        <title>A chromosome-level genome assembly of Lolium multiflorum.</title>
        <authorList>
            <person name="Chen Y."/>
            <person name="Copetti D."/>
            <person name="Kolliker R."/>
            <person name="Studer B."/>
        </authorList>
    </citation>
    <scope>NUCLEOTIDE SEQUENCE</scope>
    <source>
        <strain evidence="12">02402/16</strain>
        <tissue evidence="12">Leaf</tissue>
    </source>
</reference>
<dbReference type="Gene3D" id="1.10.630.10">
    <property type="entry name" value="Cytochrome P450"/>
    <property type="match status" value="1"/>
</dbReference>
<dbReference type="GO" id="GO:0005506">
    <property type="term" value="F:iron ion binding"/>
    <property type="evidence" value="ECO:0007669"/>
    <property type="project" value="InterPro"/>
</dbReference>
<dbReference type="PANTHER" id="PTHR47955">
    <property type="entry name" value="CYTOCHROME P450 FAMILY 71 PROTEIN"/>
    <property type="match status" value="1"/>
</dbReference>
<dbReference type="GO" id="GO:0004497">
    <property type="term" value="F:monooxygenase activity"/>
    <property type="evidence" value="ECO:0007669"/>
    <property type="project" value="UniProtKB-KW"/>
</dbReference>
<evidence type="ECO:0000256" key="2">
    <source>
        <dbReference type="ARBA" id="ARBA00022617"/>
    </source>
</evidence>
<dbReference type="InterPro" id="IPR036396">
    <property type="entry name" value="Cyt_P450_sf"/>
</dbReference>
<keyword evidence="7 9" id="KW-0408">Iron</keyword>
<keyword evidence="8 10" id="KW-0503">Monooxygenase</keyword>
<name>A0AAD8TZW9_LOLMU</name>
<keyword evidence="2 9" id="KW-0349">Heme</keyword>